<reference evidence="1 2" key="1">
    <citation type="submission" date="2015-11" db="EMBL/GenBank/DDBJ databases">
        <authorList>
            <person name="Zhang Y."/>
            <person name="Guo Z."/>
        </authorList>
    </citation>
    <scope>NUCLEOTIDE SEQUENCE [LARGE SCALE GENOMIC DNA]</scope>
    <source>
        <strain evidence="1 2">KCTC 32221</strain>
    </source>
</reference>
<name>A0A0S2KHC9_9GAMM</name>
<dbReference type="Gene3D" id="1.10.1660.10">
    <property type="match status" value="1"/>
</dbReference>
<dbReference type="RefSeq" id="WP_058022746.1">
    <property type="nucleotide sequence ID" value="NZ_CP013189.1"/>
</dbReference>
<dbReference type="SUPFAM" id="SSF46955">
    <property type="entry name" value="Putative DNA-binding domain"/>
    <property type="match status" value="1"/>
</dbReference>
<protein>
    <submittedName>
        <fullName evidence="1">Chaperone modulatory protein CbpM</fullName>
    </submittedName>
</protein>
<organism evidence="1 2">
    <name type="scientific">Pseudohongiella spirulinae</name>
    <dbReference type="NCBI Taxonomy" id="1249552"/>
    <lineage>
        <taxon>Bacteria</taxon>
        <taxon>Pseudomonadati</taxon>
        <taxon>Pseudomonadota</taxon>
        <taxon>Gammaproteobacteria</taxon>
        <taxon>Pseudomonadales</taxon>
        <taxon>Pseudohongiellaceae</taxon>
        <taxon>Pseudohongiella</taxon>
    </lineage>
</organism>
<evidence type="ECO:0000313" key="2">
    <source>
        <dbReference type="Proteomes" id="UP000065641"/>
    </source>
</evidence>
<dbReference type="STRING" id="1249552.PS2015_2714"/>
<gene>
    <name evidence="1" type="ORF">PS2015_2714</name>
</gene>
<accession>A0A0S2KHC9</accession>
<dbReference type="InterPro" id="IPR009061">
    <property type="entry name" value="DNA-bd_dom_put_sf"/>
</dbReference>
<sequence>MELHITIQEVCDSTGLSHETLIEIVEHGIVEPQGQQPEQWLFSGHCLSTLQRARRLQQDLHLNWQGIALILELIEQRDQLKAENSALRNRLQRFDPQQE</sequence>
<dbReference type="EMBL" id="CP013189">
    <property type="protein sequence ID" value="ALO47346.1"/>
    <property type="molecule type" value="Genomic_DNA"/>
</dbReference>
<proteinExistence type="predicted"/>
<dbReference type="KEGG" id="pspi:PS2015_2714"/>
<keyword evidence="2" id="KW-1185">Reference proteome</keyword>
<evidence type="ECO:0000313" key="1">
    <source>
        <dbReference type="EMBL" id="ALO47346.1"/>
    </source>
</evidence>
<dbReference type="AlphaFoldDB" id="A0A0S2KHC9"/>
<dbReference type="Proteomes" id="UP000065641">
    <property type="component" value="Chromosome"/>
</dbReference>
<dbReference type="OrthoDB" id="5567704at2"/>
<dbReference type="Pfam" id="PF13591">
    <property type="entry name" value="MerR_2"/>
    <property type="match status" value="1"/>
</dbReference>